<sequence>MAKMTFKLPEETIRKMEALGSYYDAVTSAVLEEGVKPLYDAAKQSLSSVIGQATKEPSESTGDLLESLSVTKPYQSADGNWNIKVGCIGYDRKGVPNPLKAAVLEHGRSNQPAKPWAKPAGRKAKKECIKKMQEALDSEVEKL</sequence>
<evidence type="ECO:0008006" key="4">
    <source>
        <dbReference type="Google" id="ProtNLM"/>
    </source>
</evidence>
<protein>
    <recommendedName>
        <fullName evidence="4">Phage protein, HK97 gp10 family</fullName>
    </recommendedName>
</protein>
<name>A0A844KRK6_9FIRM</name>
<feature type="region of interest" description="Disordered" evidence="1">
    <location>
        <begin position="105"/>
        <end position="124"/>
    </location>
</feature>
<reference evidence="2 3" key="1">
    <citation type="journal article" date="2019" name="Nat. Med.">
        <title>A library of human gut bacterial isolates paired with longitudinal multiomics data enables mechanistic microbiome research.</title>
        <authorList>
            <person name="Poyet M."/>
            <person name="Groussin M."/>
            <person name="Gibbons S.M."/>
            <person name="Avila-Pacheco J."/>
            <person name="Jiang X."/>
            <person name="Kearney S.M."/>
            <person name="Perrotta A.R."/>
            <person name="Berdy B."/>
            <person name="Zhao S."/>
            <person name="Lieberman T.D."/>
            <person name="Swanson P.K."/>
            <person name="Smith M."/>
            <person name="Roesemann S."/>
            <person name="Alexander J.E."/>
            <person name="Rich S.A."/>
            <person name="Livny J."/>
            <person name="Vlamakis H."/>
            <person name="Clish C."/>
            <person name="Bullock K."/>
            <person name="Deik A."/>
            <person name="Scott J."/>
            <person name="Pierce K.A."/>
            <person name="Xavier R.J."/>
            <person name="Alm E.J."/>
        </authorList>
    </citation>
    <scope>NUCLEOTIDE SEQUENCE [LARGE SCALE GENOMIC DNA]</scope>
    <source>
        <strain evidence="2 3">BIOML-A1</strain>
    </source>
</reference>
<proteinExistence type="predicted"/>
<dbReference type="EMBL" id="WNAL01000019">
    <property type="protein sequence ID" value="MTR82080.1"/>
    <property type="molecule type" value="Genomic_DNA"/>
</dbReference>
<dbReference type="RefSeq" id="WP_021869607.1">
    <property type="nucleotide sequence ID" value="NZ_WNAK01000003.1"/>
</dbReference>
<evidence type="ECO:0000256" key="1">
    <source>
        <dbReference type="SAM" id="MobiDB-lite"/>
    </source>
</evidence>
<evidence type="ECO:0000313" key="3">
    <source>
        <dbReference type="Proteomes" id="UP000446657"/>
    </source>
</evidence>
<gene>
    <name evidence="2" type="ORF">GMD30_10300</name>
</gene>
<organism evidence="2 3">
    <name type="scientific">Roseburia faecis</name>
    <dbReference type="NCBI Taxonomy" id="301302"/>
    <lineage>
        <taxon>Bacteria</taxon>
        <taxon>Bacillati</taxon>
        <taxon>Bacillota</taxon>
        <taxon>Clostridia</taxon>
        <taxon>Lachnospirales</taxon>
        <taxon>Lachnospiraceae</taxon>
        <taxon>Roseburia</taxon>
    </lineage>
</organism>
<comment type="caution">
    <text evidence="2">The sequence shown here is derived from an EMBL/GenBank/DDBJ whole genome shotgun (WGS) entry which is preliminary data.</text>
</comment>
<evidence type="ECO:0000313" key="2">
    <source>
        <dbReference type="EMBL" id="MTR82080.1"/>
    </source>
</evidence>
<accession>A0A844KRK6</accession>
<dbReference type="Proteomes" id="UP000446657">
    <property type="component" value="Unassembled WGS sequence"/>
</dbReference>
<dbReference type="AlphaFoldDB" id="A0A844KRK6"/>